<gene>
    <name evidence="9" type="ORF">APZ42_027144</name>
</gene>
<dbReference type="CDD" id="cd14978">
    <property type="entry name" value="7tmA_FMRFamide_R-like"/>
    <property type="match status" value="1"/>
</dbReference>
<dbReference type="OrthoDB" id="5864054at2759"/>
<comment type="caution">
    <text evidence="9">The sequence shown here is derived from an EMBL/GenBank/DDBJ whole genome shotgun (WGS) entry which is preliminary data.</text>
</comment>
<comment type="subcellular location">
    <subcellularLocation>
        <location evidence="1">Membrane</location>
    </subcellularLocation>
</comment>
<dbReference type="GO" id="GO:0008528">
    <property type="term" value="F:G protein-coupled peptide receptor activity"/>
    <property type="evidence" value="ECO:0007669"/>
    <property type="project" value="InterPro"/>
</dbReference>
<feature type="transmembrane region" description="Helical" evidence="7">
    <location>
        <begin position="277"/>
        <end position="296"/>
    </location>
</feature>
<dbReference type="InterPro" id="IPR017452">
    <property type="entry name" value="GPCR_Rhodpsn_7TM"/>
</dbReference>
<evidence type="ECO:0000256" key="5">
    <source>
        <dbReference type="ARBA" id="ARBA00023136"/>
    </source>
</evidence>
<dbReference type="AlphaFoldDB" id="A0A162D8V7"/>
<organism evidence="9 10">
    <name type="scientific">Daphnia magna</name>
    <dbReference type="NCBI Taxonomy" id="35525"/>
    <lineage>
        <taxon>Eukaryota</taxon>
        <taxon>Metazoa</taxon>
        <taxon>Ecdysozoa</taxon>
        <taxon>Arthropoda</taxon>
        <taxon>Crustacea</taxon>
        <taxon>Branchiopoda</taxon>
        <taxon>Diplostraca</taxon>
        <taxon>Cladocera</taxon>
        <taxon>Anomopoda</taxon>
        <taxon>Daphniidae</taxon>
        <taxon>Daphnia</taxon>
    </lineage>
</organism>
<name>A0A162D8V7_9CRUS</name>
<dbReference type="PANTHER" id="PTHR46273:SF4">
    <property type="entry name" value="AT19640P"/>
    <property type="match status" value="1"/>
</dbReference>
<reference evidence="9 10" key="1">
    <citation type="submission" date="2016-03" db="EMBL/GenBank/DDBJ databases">
        <title>EvidentialGene: Evidence-directed Construction of Genes on Genomes.</title>
        <authorList>
            <person name="Gilbert D.G."/>
            <person name="Choi J.-H."/>
            <person name="Mockaitis K."/>
            <person name="Colbourne J."/>
            <person name="Pfrender M."/>
        </authorList>
    </citation>
    <scope>NUCLEOTIDE SEQUENCE [LARGE SCALE GENOMIC DNA]</scope>
    <source>
        <strain evidence="9 10">Xinb3</strain>
        <tissue evidence="9">Complete organism</tissue>
    </source>
</reference>
<feature type="transmembrane region" description="Helical" evidence="7">
    <location>
        <begin position="660"/>
        <end position="679"/>
    </location>
</feature>
<evidence type="ECO:0000313" key="9">
    <source>
        <dbReference type="EMBL" id="KZS08494.1"/>
    </source>
</evidence>
<keyword evidence="5 7" id="KW-0472">Membrane</keyword>
<feature type="transmembrane region" description="Helical" evidence="7">
    <location>
        <begin position="619"/>
        <end position="640"/>
    </location>
</feature>
<dbReference type="InterPro" id="IPR000276">
    <property type="entry name" value="GPCR_Rhodpsn"/>
</dbReference>
<feature type="transmembrane region" description="Helical" evidence="7">
    <location>
        <begin position="303"/>
        <end position="323"/>
    </location>
</feature>
<evidence type="ECO:0000256" key="4">
    <source>
        <dbReference type="ARBA" id="ARBA00022989"/>
    </source>
</evidence>
<evidence type="ECO:0000259" key="8">
    <source>
        <dbReference type="PROSITE" id="PS50262"/>
    </source>
</evidence>
<dbReference type="SUPFAM" id="SSF81321">
    <property type="entry name" value="Family A G protein-coupled receptor-like"/>
    <property type="match status" value="1"/>
</dbReference>
<feature type="transmembrane region" description="Helical" evidence="7">
    <location>
        <begin position="380"/>
        <end position="403"/>
    </location>
</feature>
<feature type="region of interest" description="Disordered" evidence="6">
    <location>
        <begin position="424"/>
        <end position="458"/>
    </location>
</feature>
<dbReference type="EMBL" id="LRGB01002190">
    <property type="protein sequence ID" value="KZS08494.1"/>
    <property type="molecule type" value="Genomic_DNA"/>
</dbReference>
<feature type="transmembrane region" description="Helical" evidence="7">
    <location>
        <begin position="209"/>
        <end position="234"/>
    </location>
</feature>
<keyword evidence="9" id="KW-0675">Receptor</keyword>
<dbReference type="Proteomes" id="UP000076858">
    <property type="component" value="Unassembled WGS sequence"/>
</dbReference>
<evidence type="ECO:0000256" key="6">
    <source>
        <dbReference type="SAM" id="MobiDB-lite"/>
    </source>
</evidence>
<evidence type="ECO:0000256" key="3">
    <source>
        <dbReference type="ARBA" id="ARBA00022692"/>
    </source>
</evidence>
<dbReference type="Pfam" id="PF10324">
    <property type="entry name" value="7TM_GPCR_Srw"/>
    <property type="match status" value="3"/>
</dbReference>
<proteinExistence type="inferred from homology"/>
<keyword evidence="4 7" id="KW-1133">Transmembrane helix</keyword>
<dbReference type="InterPro" id="IPR019427">
    <property type="entry name" value="7TM_GPCR_serpentine_rcpt_Srw"/>
</dbReference>
<keyword evidence="10" id="KW-1185">Reference proteome</keyword>
<comment type="similarity">
    <text evidence="2">Belongs to the G-protein coupled receptor 1 family.</text>
</comment>
<feature type="transmembrane region" description="Helical" evidence="7">
    <location>
        <begin position="246"/>
        <end position="271"/>
    </location>
</feature>
<feature type="compositionally biased region" description="Low complexity" evidence="6">
    <location>
        <begin position="431"/>
        <end position="448"/>
    </location>
</feature>
<evidence type="ECO:0000313" key="10">
    <source>
        <dbReference type="Proteomes" id="UP000076858"/>
    </source>
</evidence>
<dbReference type="PANTHER" id="PTHR46273">
    <property type="entry name" value="MYOSUPPRESSIN RECEPTOR 1, ISOFORM B-RELATED"/>
    <property type="match status" value="1"/>
</dbReference>
<protein>
    <submittedName>
        <fullName evidence="9">Neuropeptide G-coupled receptor-like protein</fullName>
    </submittedName>
</protein>
<dbReference type="STRING" id="35525.A0A162D8V7"/>
<accession>A0A162D8V7</accession>
<sequence length="738" mass="81820">MTTNHDKEIKTRQSDFIAQKNGLGLLSKDVDKNVVVARAKIEGNPFSTSASSVSIGFHRLAIVHRAVSAPAYKLDVPAPMENTQPTIGLHPLCLQGLLSFKVPGHPPGRSFGSESVSPMDGMAAMDRLEDSITSHTLQLKEFLEKANITDEDLDYFFNYTVVLVQKTETVTSSTIAGLDSDVSVSNEPDPVDGSYTGCGMGLHKPSVHLVHGILSLIICLAGCLANIVNIVVLSRRELRRNAINRILCSLAVADFLLMLEYIPFACHMYLFPGRSLQTRYSYSWAVFVLFHAHFTLERCTRTIAMAYIGSVLLCIPSFITFGIQSEPIKNNDFMINQTLSKASSWGSSTSPPLQPDVVIYKVDLNRIAKNHDGIIHKAHLWAYSVVMKLGPCLVLTVLTCWLVRRLWEAERHHQSLTAKLNNDGRQHQLQEQHPQQQQHQQKQQQGPMPTQPKPTTPLLRTRHENVNQISLTQQLEMRQLNSDMNRDAGVQIIVTEAAIADNIEPSSDTRIVKRPSLAAITLSSGDAVRNRQSELVIPSRHRRKLSVVEFSSIVMSTASTCCDREDGGVKTDAESKAATVVENEETVLDASAPPHSHVTTLNSTKSLRHKHQTDRTTRMLVAVLVLFLVTEIPQGVMALLSGVLGRQFFIKCYSTGMGEILDLLALLNSAINFLLYCSMSRQFRRAARSQFRRLFGTMTGGNDCHGGSPVDCFFRPKLLTQPQPINISPSIPTRCTQL</sequence>
<keyword evidence="3 7" id="KW-0812">Transmembrane</keyword>
<dbReference type="GO" id="GO:0005886">
    <property type="term" value="C:plasma membrane"/>
    <property type="evidence" value="ECO:0007669"/>
    <property type="project" value="TreeGrafter"/>
</dbReference>
<dbReference type="PRINTS" id="PR00237">
    <property type="entry name" value="GPCRRHODOPSN"/>
</dbReference>
<dbReference type="InterPro" id="IPR053219">
    <property type="entry name" value="GPCR_Dmsr-1"/>
</dbReference>
<feature type="domain" description="G-protein coupled receptors family 1 profile" evidence="8">
    <location>
        <begin position="225"/>
        <end position="676"/>
    </location>
</feature>
<evidence type="ECO:0000256" key="1">
    <source>
        <dbReference type="ARBA" id="ARBA00004370"/>
    </source>
</evidence>
<evidence type="ECO:0000256" key="2">
    <source>
        <dbReference type="ARBA" id="ARBA00010663"/>
    </source>
</evidence>
<dbReference type="Gene3D" id="1.20.1070.10">
    <property type="entry name" value="Rhodopsin 7-helix transmembrane proteins"/>
    <property type="match status" value="2"/>
</dbReference>
<dbReference type="PROSITE" id="PS50262">
    <property type="entry name" value="G_PROTEIN_RECEP_F1_2"/>
    <property type="match status" value="1"/>
</dbReference>
<evidence type="ECO:0000256" key="7">
    <source>
        <dbReference type="SAM" id="Phobius"/>
    </source>
</evidence>